<dbReference type="SUPFAM" id="SSF52833">
    <property type="entry name" value="Thioredoxin-like"/>
    <property type="match status" value="1"/>
</dbReference>
<dbReference type="GO" id="GO:0015035">
    <property type="term" value="F:protein-disulfide reductase activity"/>
    <property type="evidence" value="ECO:0007669"/>
    <property type="project" value="TreeGrafter"/>
</dbReference>
<dbReference type="AlphaFoldDB" id="A0A4Y8IRS8"/>
<dbReference type="GO" id="GO:0045454">
    <property type="term" value="P:cell redox homeostasis"/>
    <property type="evidence" value="ECO:0007669"/>
    <property type="project" value="TreeGrafter"/>
</dbReference>
<dbReference type="PANTHER" id="PTHR45663:SF41">
    <property type="entry name" value="THIOREDOXIN-LIKE PROTEIN YUSE"/>
    <property type="match status" value="1"/>
</dbReference>
<dbReference type="PANTHER" id="PTHR45663">
    <property type="entry name" value="GEO12009P1"/>
    <property type="match status" value="1"/>
</dbReference>
<name>A0A4Y8IRS8_9BACI</name>
<dbReference type="Pfam" id="PF00085">
    <property type="entry name" value="Thioredoxin"/>
    <property type="match status" value="1"/>
</dbReference>
<gene>
    <name evidence="2" type="ORF">E3U55_01920</name>
</gene>
<evidence type="ECO:0000313" key="2">
    <source>
        <dbReference type="EMBL" id="TFB24483.1"/>
    </source>
</evidence>
<reference evidence="2 3" key="1">
    <citation type="submission" date="2019-03" db="EMBL/GenBank/DDBJ databases">
        <authorList>
            <person name="He R.-H."/>
        </authorList>
    </citation>
    <scope>NUCLEOTIDE SEQUENCE [LARGE SCALE GENOMIC DNA]</scope>
    <source>
        <strain evidence="3">SH 714</strain>
    </source>
</reference>
<dbReference type="OrthoDB" id="5784238at2"/>
<evidence type="ECO:0000313" key="3">
    <source>
        <dbReference type="Proteomes" id="UP000297975"/>
    </source>
</evidence>
<comment type="caution">
    <text evidence="2">The sequence shown here is derived from an EMBL/GenBank/DDBJ whole genome shotgun (WGS) entry which is preliminary data.</text>
</comment>
<proteinExistence type="predicted"/>
<dbReference type="EMBL" id="SOPW01000002">
    <property type="protein sequence ID" value="TFB24483.1"/>
    <property type="molecule type" value="Genomic_DNA"/>
</dbReference>
<dbReference type="Gene3D" id="3.40.30.10">
    <property type="entry name" value="Glutaredoxin"/>
    <property type="match status" value="1"/>
</dbReference>
<keyword evidence="3" id="KW-1185">Reference proteome</keyword>
<dbReference type="GO" id="GO:0005829">
    <property type="term" value="C:cytosol"/>
    <property type="evidence" value="ECO:0007669"/>
    <property type="project" value="TreeGrafter"/>
</dbReference>
<feature type="domain" description="Thioredoxin" evidence="1">
    <location>
        <begin position="7"/>
        <end position="81"/>
    </location>
</feature>
<dbReference type="Proteomes" id="UP000297975">
    <property type="component" value="Unassembled WGS sequence"/>
</dbReference>
<accession>A0A4Y8IRS8</accession>
<dbReference type="CDD" id="cd02947">
    <property type="entry name" value="TRX_family"/>
    <property type="match status" value="1"/>
</dbReference>
<dbReference type="InterPro" id="IPR013766">
    <property type="entry name" value="Thioredoxin_domain"/>
</dbReference>
<protein>
    <submittedName>
        <fullName evidence="2">Thioredoxin</fullName>
    </submittedName>
</protein>
<evidence type="ECO:0000259" key="1">
    <source>
        <dbReference type="Pfam" id="PF00085"/>
    </source>
</evidence>
<sequence>MNRENAQFLIKKKDYHIIFVNSPFCGTCKVAKRMLDYIEDTMDQDKFYELNATLAPDLMQKYAIKSVPCLIVFKNGEPIDRLYAFHSVPYLLKEIGPYIV</sequence>
<organism evidence="2 3">
    <name type="scientific">Filobacillus milosensis</name>
    <dbReference type="NCBI Taxonomy" id="94137"/>
    <lineage>
        <taxon>Bacteria</taxon>
        <taxon>Bacillati</taxon>
        <taxon>Bacillota</taxon>
        <taxon>Bacilli</taxon>
        <taxon>Bacillales</taxon>
        <taxon>Bacillaceae</taxon>
        <taxon>Filobacillus</taxon>
    </lineage>
</organism>
<dbReference type="InterPro" id="IPR036249">
    <property type="entry name" value="Thioredoxin-like_sf"/>
</dbReference>